<name>A0AAC9ADK5_9ALTE</name>
<evidence type="ECO:0000256" key="4">
    <source>
        <dbReference type="ARBA" id="ARBA00022679"/>
    </source>
</evidence>
<dbReference type="SUPFAM" id="SSF75169">
    <property type="entry name" value="DsrEFH-like"/>
    <property type="match status" value="1"/>
</dbReference>
<dbReference type="GO" id="GO:0016783">
    <property type="term" value="F:sulfurtransferase activity"/>
    <property type="evidence" value="ECO:0007669"/>
    <property type="project" value="InterPro"/>
</dbReference>
<evidence type="ECO:0000313" key="5">
    <source>
        <dbReference type="EMBL" id="AMJ78756.1"/>
    </source>
</evidence>
<gene>
    <name evidence="5" type="ORF">AV942_10885</name>
</gene>
<dbReference type="InterPro" id="IPR017463">
    <property type="entry name" value="Sulphur_relay_TusD/DsrE"/>
</dbReference>
<dbReference type="AlphaFoldDB" id="A0AAC9ADK5"/>
<proteinExistence type="inferred from homology"/>
<dbReference type="EMBL" id="CP013928">
    <property type="protein sequence ID" value="AMJ78756.1"/>
    <property type="molecule type" value="Genomic_DNA"/>
</dbReference>
<evidence type="ECO:0000256" key="3">
    <source>
        <dbReference type="ARBA" id="ARBA00022490"/>
    </source>
</evidence>
<evidence type="ECO:0000256" key="1">
    <source>
        <dbReference type="ARBA" id="ARBA00004496"/>
    </source>
</evidence>
<dbReference type="NCBIfam" id="TIGR03012">
    <property type="entry name" value="sulf_tusD_dsrE"/>
    <property type="match status" value="1"/>
</dbReference>
<evidence type="ECO:0000313" key="6">
    <source>
        <dbReference type="Proteomes" id="UP000061468"/>
    </source>
</evidence>
<reference evidence="5 6" key="1">
    <citation type="submission" date="2015-12" db="EMBL/GenBank/DDBJ databases">
        <title>Intraspecies pangenome expansion in the marine bacterium Alteromonas.</title>
        <authorList>
            <person name="Lopez-Perez M."/>
            <person name="Rodriguez-Valera F."/>
        </authorList>
    </citation>
    <scope>NUCLEOTIDE SEQUENCE [LARGE SCALE GENOMIC DNA]</scope>
    <source>
        <strain evidence="5 6">UM8</strain>
    </source>
</reference>
<dbReference type="InterPro" id="IPR003787">
    <property type="entry name" value="Sulphur_relay_DsrE/F-like"/>
</dbReference>
<dbReference type="RefSeq" id="WP_015067309.1">
    <property type="nucleotide sequence ID" value="NZ_CAKMLI010000011.1"/>
</dbReference>
<keyword evidence="3" id="KW-0963">Cytoplasm</keyword>
<protein>
    <submittedName>
        <fullName evidence="5">Sulfur relay protein TusD</fullName>
    </submittedName>
</protein>
<dbReference type="PANTHER" id="PTHR34874:SF3">
    <property type="entry name" value="SULFURTRANSFERASE TUSD"/>
    <property type="match status" value="1"/>
</dbReference>
<accession>A0AAC9ADK5</accession>
<dbReference type="InterPro" id="IPR027396">
    <property type="entry name" value="DsrEFH-like"/>
</dbReference>
<dbReference type="PANTHER" id="PTHR34874">
    <property type="entry name" value="PROTEIN YCHN"/>
    <property type="match status" value="1"/>
</dbReference>
<dbReference type="Pfam" id="PF02635">
    <property type="entry name" value="DsrE"/>
    <property type="match status" value="1"/>
</dbReference>
<dbReference type="NCBIfam" id="NF001237">
    <property type="entry name" value="PRK00207.1"/>
    <property type="match status" value="1"/>
</dbReference>
<dbReference type="GO" id="GO:0097163">
    <property type="term" value="F:sulfur carrier activity"/>
    <property type="evidence" value="ECO:0007669"/>
    <property type="project" value="TreeGrafter"/>
</dbReference>
<comment type="subcellular location">
    <subcellularLocation>
        <location evidence="1">Cytoplasm</location>
    </subcellularLocation>
</comment>
<comment type="similarity">
    <text evidence="2">Belongs to the DsrE/TusD family.</text>
</comment>
<evidence type="ECO:0000256" key="2">
    <source>
        <dbReference type="ARBA" id="ARBA00007067"/>
    </source>
</evidence>
<dbReference type="GO" id="GO:1990228">
    <property type="term" value="C:sulfurtransferase complex"/>
    <property type="evidence" value="ECO:0007669"/>
    <property type="project" value="TreeGrafter"/>
</dbReference>
<dbReference type="Gene3D" id="3.40.1260.10">
    <property type="entry name" value="DsrEFH-like"/>
    <property type="match status" value="1"/>
</dbReference>
<keyword evidence="4" id="KW-0808">Transferase</keyword>
<dbReference type="GO" id="GO:0002143">
    <property type="term" value="P:tRNA wobble position uridine thiolation"/>
    <property type="evidence" value="ECO:0007669"/>
    <property type="project" value="TreeGrafter"/>
</dbReference>
<sequence>MAEYSILITSSPFEGDTALRALAFIQGVIDNGDVVNNVFFYSEGVHHCNSLMLKTGDELFAYDGWKALAADHNVNLMVCITAAVKRGIVSEMEAKENGIAQANLTTPFEQAGLGEFFTALHECNRLVQF</sequence>
<organism evidence="5 6">
    <name type="scientific">Alteromonas mediterranea</name>
    <dbReference type="NCBI Taxonomy" id="314275"/>
    <lineage>
        <taxon>Bacteria</taxon>
        <taxon>Pseudomonadati</taxon>
        <taxon>Pseudomonadota</taxon>
        <taxon>Gammaproteobacteria</taxon>
        <taxon>Alteromonadales</taxon>
        <taxon>Alteromonadaceae</taxon>
        <taxon>Alteromonas/Salinimonas group</taxon>
        <taxon>Alteromonas</taxon>
    </lineage>
</organism>
<dbReference type="Proteomes" id="UP000061468">
    <property type="component" value="Chromosome"/>
</dbReference>